<dbReference type="RefSeq" id="WP_377289996.1">
    <property type="nucleotide sequence ID" value="NZ_JBHSBM010000023.1"/>
</dbReference>
<evidence type="ECO:0000313" key="5">
    <source>
        <dbReference type="EMBL" id="MFC4060598.1"/>
    </source>
</evidence>
<name>A0ABV8IDL4_9ACTN</name>
<dbReference type="NCBIfam" id="NF033446">
    <property type="entry name" value="BREX_PglZ_2"/>
    <property type="match status" value="1"/>
</dbReference>
<dbReference type="Pfam" id="PF25862">
    <property type="entry name" value="PglZ_1st"/>
    <property type="match status" value="1"/>
</dbReference>
<dbReference type="InterPro" id="IPR058882">
    <property type="entry name" value="PglZ_C"/>
</dbReference>
<accession>A0ABV8IDL4</accession>
<keyword evidence="6" id="KW-1185">Reference proteome</keyword>
<comment type="caution">
    <text evidence="5">The sequence shown here is derived from an EMBL/GenBank/DDBJ whole genome shotgun (WGS) entry which is preliminary data.</text>
</comment>
<feature type="domain" description="Alkaline phosphatase-like protein PglZ second" evidence="2">
    <location>
        <begin position="191"/>
        <end position="327"/>
    </location>
</feature>
<evidence type="ECO:0000259" key="2">
    <source>
        <dbReference type="Pfam" id="PF25861"/>
    </source>
</evidence>
<dbReference type="Pfam" id="PF25861">
    <property type="entry name" value="PglZ_2nd"/>
    <property type="match status" value="1"/>
</dbReference>
<proteinExistence type="predicted"/>
<dbReference type="InterPro" id="IPR058880">
    <property type="entry name" value="PglZ_N"/>
</dbReference>
<protein>
    <submittedName>
        <fullName evidence="5">BREX-2 system phosphatase PglZ</fullName>
    </submittedName>
</protein>
<dbReference type="Pfam" id="PF08665">
    <property type="entry name" value="PglZ"/>
    <property type="match status" value="1"/>
</dbReference>
<evidence type="ECO:0000313" key="6">
    <source>
        <dbReference type="Proteomes" id="UP001595850"/>
    </source>
</evidence>
<feature type="region of interest" description="Disordered" evidence="1">
    <location>
        <begin position="680"/>
        <end position="702"/>
    </location>
</feature>
<organism evidence="5 6">
    <name type="scientific">Planomonospora corallina</name>
    <dbReference type="NCBI Taxonomy" id="1806052"/>
    <lineage>
        <taxon>Bacteria</taxon>
        <taxon>Bacillati</taxon>
        <taxon>Actinomycetota</taxon>
        <taxon>Actinomycetes</taxon>
        <taxon>Streptosporangiales</taxon>
        <taxon>Streptosporangiaceae</taxon>
        <taxon>Planomonospora</taxon>
    </lineage>
</organism>
<feature type="compositionally biased region" description="Low complexity" evidence="1">
    <location>
        <begin position="351"/>
        <end position="365"/>
    </location>
</feature>
<evidence type="ECO:0000256" key="1">
    <source>
        <dbReference type="SAM" id="MobiDB-lite"/>
    </source>
</evidence>
<feature type="domain" description="Alkaline phosphatase-like protein PglZ C-terminal" evidence="4">
    <location>
        <begin position="852"/>
        <end position="949"/>
    </location>
</feature>
<reference evidence="6" key="1">
    <citation type="journal article" date="2019" name="Int. J. Syst. Evol. Microbiol.">
        <title>The Global Catalogue of Microorganisms (GCM) 10K type strain sequencing project: providing services to taxonomists for standard genome sequencing and annotation.</title>
        <authorList>
            <consortium name="The Broad Institute Genomics Platform"/>
            <consortium name="The Broad Institute Genome Sequencing Center for Infectious Disease"/>
            <person name="Wu L."/>
            <person name="Ma J."/>
        </authorList>
    </citation>
    <scope>NUCLEOTIDE SEQUENCE [LARGE SCALE GENOMIC DNA]</scope>
    <source>
        <strain evidence="6">TBRC 4489</strain>
    </source>
</reference>
<dbReference type="InterPro" id="IPR017850">
    <property type="entry name" value="Alkaline_phosphatase_core_sf"/>
</dbReference>
<evidence type="ECO:0000259" key="4">
    <source>
        <dbReference type="Pfam" id="PF25863"/>
    </source>
</evidence>
<evidence type="ECO:0000259" key="3">
    <source>
        <dbReference type="Pfam" id="PF25862"/>
    </source>
</evidence>
<dbReference type="SUPFAM" id="SSF53649">
    <property type="entry name" value="Alkaline phosphatase-like"/>
    <property type="match status" value="1"/>
</dbReference>
<feature type="region of interest" description="Disordered" evidence="1">
    <location>
        <begin position="351"/>
        <end position="375"/>
    </location>
</feature>
<dbReference type="Proteomes" id="UP001595850">
    <property type="component" value="Unassembled WGS sequence"/>
</dbReference>
<sequence length="953" mass="99334">MTTPAPPAHRSRPSSGSSLTAVTLPLVRAIVTGLQEAGHRRGVVGVQARLEWTAEREFTVNDAAVRVEVCPSPLAVREAMLRHGDGYLVVVTDLDDADLGIGIRAHLLRGRLLTLRPWDMLKQSFQARDIDPLLLDEGWAAGALARWEPPEGWPKAPGGTLTRDHALGHLASAVLGASRDGERHLSPHHPDALGLLRWSLDPVAVHRLTSLPADVREGLTGWLSGATGAAGAWTLRAAEAGHGGDAVPLALVAGLLWKDGAQDAAEARGLLRARVGGADLPAEQAQAWSRAAEALAGQLDRPDSLLERAEALLREFNAEALLADSTLLPGSYELRLRAFATALRRCLPARGAAATKTAPNTAPDTGPDTAPNTGPDTVLPDAAALAAAEAAHGRVAAHDLAGFNARTDAARMALRLLRWLAVPGRETATLADALHEQVRTGAYVEWAFRGVRDPDDAVAAAYRDLLAAVAARRGEHDRRLAGHLAAAVAADSDPGTLVPIESALAALVRPLGRSLLVVVDGMSAGVLAELAESLAARRWTELVDSSLGHRRVLLPALPTVTEACRTSLLTGALHTGGQYDEKTAFPAAVGDAQARLFHKDDLRAPDGHALDPAVKAAVEGPAKVVGVVLNAVDDSLDKTGPAVAWTADRVTHLEALLEAARISGRLLVLTSDHGHVVERGSELRSGTGSESGRWRPASKPAGDGEILVSGRRVLLGGGRVVLPWREDIRYGHKRAGYHGGASGAEVAVPFAVFSAVPVDEIAGWRPAPAQEPAWWHSAVATAGPAGEPAGAAHSKAARSGAKAAKAAAKAAARSKAPEEQGELIAIEEVAAPAAPLTPSAPVAPSAPGWARFLDDLLGSEPYAAQKARAGRAAPDDARVRAVLGALLAGGCRLHESTLSAAAEVPAARLRNVLAAVRRVLSVDGYDPISYDPDEVTVELDAVLLAEQFGIPGP</sequence>
<dbReference type="InterPro" id="IPR047992">
    <property type="entry name" value="BREX_PglZ"/>
</dbReference>
<feature type="domain" description="Alkaline phosphatase-like protein PglZ N-terminal" evidence="3">
    <location>
        <begin position="32"/>
        <end position="114"/>
    </location>
</feature>
<dbReference type="InterPro" id="IPR058881">
    <property type="entry name" value="PglZ_2nd"/>
</dbReference>
<dbReference type="EMBL" id="JBHSBM010000023">
    <property type="protein sequence ID" value="MFC4060598.1"/>
    <property type="molecule type" value="Genomic_DNA"/>
</dbReference>
<gene>
    <name evidence="5" type="primary">pglZ</name>
    <name evidence="5" type="ORF">ACFOWE_20030</name>
</gene>
<dbReference type="Pfam" id="PF25863">
    <property type="entry name" value="PglZ_C"/>
    <property type="match status" value="1"/>
</dbReference>